<evidence type="ECO:0000313" key="2">
    <source>
        <dbReference type="Proteomes" id="UP000007967"/>
    </source>
</evidence>
<proteinExistence type="predicted"/>
<dbReference type="Proteomes" id="UP000007967">
    <property type="component" value="Chromosome"/>
</dbReference>
<keyword evidence="2" id="KW-1185">Reference proteome</keyword>
<protein>
    <submittedName>
        <fullName evidence="1">Uncharacterized protein</fullName>
    </submittedName>
</protein>
<name>D2PS24_KRIFD</name>
<evidence type="ECO:0000313" key="1">
    <source>
        <dbReference type="EMBL" id="ADB31148.1"/>
    </source>
</evidence>
<gene>
    <name evidence="1" type="ordered locus">Kfla_2064</name>
</gene>
<dbReference type="KEGG" id="kfl:Kfla_2064"/>
<dbReference type="AlphaFoldDB" id="D2PS24"/>
<organism evidence="1 2">
    <name type="scientific">Kribbella flavida (strain DSM 17836 / JCM 10339 / NBRC 14399)</name>
    <dbReference type="NCBI Taxonomy" id="479435"/>
    <lineage>
        <taxon>Bacteria</taxon>
        <taxon>Bacillati</taxon>
        <taxon>Actinomycetota</taxon>
        <taxon>Actinomycetes</taxon>
        <taxon>Propionibacteriales</taxon>
        <taxon>Kribbellaceae</taxon>
        <taxon>Kribbella</taxon>
    </lineage>
</organism>
<reference evidence="1 2" key="2">
    <citation type="journal article" date="2010" name="Stand. Genomic Sci.">
        <title>Complete genome sequence of Kribbella flavida type strain (IFO 14399).</title>
        <authorList>
            <person name="Pukall R."/>
            <person name="Lapidus A."/>
            <person name="Glavina Del Rio T."/>
            <person name="Copeland A."/>
            <person name="Tice H."/>
            <person name="Cheng J.-F."/>
            <person name="Lucas S."/>
            <person name="Chen F."/>
            <person name="Nolan M."/>
            <person name="LaButti K."/>
            <person name="Pati A."/>
            <person name="Ivanova N."/>
            <person name="Mavrommatis K."/>
            <person name="Mikhailova N."/>
            <person name="Pitluck S."/>
            <person name="Bruce D."/>
            <person name="Goodwin L."/>
            <person name="Land M."/>
            <person name="Hauser L."/>
            <person name="Chang Y.-J."/>
            <person name="Jeffries C.D."/>
            <person name="Chen A."/>
            <person name="Palaniappan K."/>
            <person name="Chain P."/>
            <person name="Rohde M."/>
            <person name="Goeker M."/>
            <person name="Bristow J."/>
            <person name="Eisen J.A."/>
            <person name="Markowitz V."/>
            <person name="Hugenholtz P."/>
            <person name="Kyrpides N.C."/>
            <person name="Klenk H.-P."/>
            <person name="Brettin T."/>
        </authorList>
    </citation>
    <scope>NUCLEOTIDE SEQUENCE [LARGE SCALE GENOMIC DNA]</scope>
    <source>
        <strain evidence="2">DSM 17836 / JCM 10339 / NBRC 14399</strain>
    </source>
</reference>
<dbReference type="HOGENOM" id="CLU_2538165_0_0_11"/>
<dbReference type="RefSeq" id="WP_012919704.1">
    <property type="nucleotide sequence ID" value="NC_013729.1"/>
</dbReference>
<accession>D2PS24</accession>
<dbReference type="EMBL" id="CP001736">
    <property type="protein sequence ID" value="ADB31148.1"/>
    <property type="molecule type" value="Genomic_DNA"/>
</dbReference>
<sequence length="83" mass="8758">MGTCEVALRLVALLRIVERDPAPHYADQLSYDAVLDAWFGIRSPAMPSTALDQVVAPAPQLTASGSSSSGPLLRTEFTAVDTA</sequence>
<reference evidence="2" key="1">
    <citation type="submission" date="2009-09" db="EMBL/GenBank/DDBJ databases">
        <title>The complete genome of Kribbella flavida DSM 17836.</title>
        <authorList>
            <consortium name="US DOE Joint Genome Institute (JGI-PGF)"/>
            <person name="Lucas S."/>
            <person name="Copeland A."/>
            <person name="Lapidus A."/>
            <person name="Glavina del Rio T."/>
            <person name="Dalin E."/>
            <person name="Tice H."/>
            <person name="Bruce D."/>
            <person name="Goodwin L."/>
            <person name="Pitluck S."/>
            <person name="Kyrpides N."/>
            <person name="Mavromatis K."/>
            <person name="Ivanova N."/>
            <person name="Saunders E."/>
            <person name="Brettin T."/>
            <person name="Detter J.C."/>
            <person name="Han C."/>
            <person name="Larimer F."/>
            <person name="Land M."/>
            <person name="Hauser L."/>
            <person name="Markowitz V."/>
            <person name="Cheng J.-F."/>
            <person name="Hugenholtz P."/>
            <person name="Woyke T."/>
            <person name="Wu D."/>
            <person name="Pukall R."/>
            <person name="Klenk H.-P."/>
            <person name="Eisen J.A."/>
        </authorList>
    </citation>
    <scope>NUCLEOTIDE SEQUENCE [LARGE SCALE GENOMIC DNA]</scope>
    <source>
        <strain evidence="2">DSM 17836 / JCM 10339 / NBRC 14399</strain>
    </source>
</reference>